<proteinExistence type="predicted"/>
<dbReference type="Pfam" id="PF06202">
    <property type="entry name" value="GDE_C"/>
    <property type="match status" value="1"/>
</dbReference>
<evidence type="ECO:0000313" key="3">
    <source>
        <dbReference type="EMBL" id="RUT07744.1"/>
    </source>
</evidence>
<dbReference type="InterPro" id="IPR032790">
    <property type="entry name" value="GDE_C"/>
</dbReference>
<dbReference type="AlphaFoldDB" id="A0A3S1CHY4"/>
<dbReference type="SUPFAM" id="SSF48208">
    <property type="entry name" value="Six-hairpin glycosidases"/>
    <property type="match status" value="1"/>
</dbReference>
<dbReference type="GO" id="GO:0004135">
    <property type="term" value="F:amylo-alpha-1,6-glucosidase activity"/>
    <property type="evidence" value="ECO:0007669"/>
    <property type="project" value="InterPro"/>
</dbReference>
<keyword evidence="4" id="KW-1185">Reference proteome</keyword>
<dbReference type="InterPro" id="IPR012341">
    <property type="entry name" value="6hp_glycosidase-like_sf"/>
</dbReference>
<evidence type="ECO:0000259" key="2">
    <source>
        <dbReference type="Pfam" id="PF12439"/>
    </source>
</evidence>
<organism evidence="3 4">
    <name type="scientific">Dulcicalothrix desertica PCC 7102</name>
    <dbReference type="NCBI Taxonomy" id="232991"/>
    <lineage>
        <taxon>Bacteria</taxon>
        <taxon>Bacillati</taxon>
        <taxon>Cyanobacteriota</taxon>
        <taxon>Cyanophyceae</taxon>
        <taxon>Nostocales</taxon>
        <taxon>Calotrichaceae</taxon>
        <taxon>Dulcicalothrix</taxon>
    </lineage>
</organism>
<gene>
    <name evidence="3" type="ORF">DSM106972_020040</name>
</gene>
<dbReference type="InterPro" id="IPR008928">
    <property type="entry name" value="6-hairpin_glycosidase_sf"/>
</dbReference>
<dbReference type="Gene3D" id="1.50.10.10">
    <property type="match status" value="1"/>
</dbReference>
<sequence length="661" mass="74974">MCVNFGREICGTLETAETREWLVTNGIGGYGSGTVAGLLTRRYHGLLVAALKPPLGRTLLLTKLDETAVYDDHTYPLHANRWADGIVSPQGFRHIERFSLEGTIPTWEYACADALLEKRIWMQQGENTTYIQYHLRRATQPLKLTIKAMVNYRDYHSDTQGNGWQMTVEEISGGVRVLAYPDAAPLYLLTDRGNVSPVHNWYYGFDLAVERYRGLNDKEDHLHAATFQVTLEKGESITFVASTEDLKQYDGEAALKLRRQNENKLLGLWKNHNSALFKDSPAWIKQLVLAADQFIVERPAPDEPYGKSIIAGYPWFGDWGRDTMISVPGLTLATGKPEIARLILRTFAKYIDKGMLPNRFPDAGEVPEYNTVDATLWYFDALRAYHKDTEDDDLIEELFGALADIIDWHCRGTRYNIHLDAADGLLYAGEQGTQLTWMDAKVNNEVITPRIGKPIEINALWYNALRTMALFARRINKPHQEYTAMADRTQLRFARFWNSEKNYCYDVLDTPNGDDITLRPNQLFAVSLPEPLLSQLQQRSIVDICGRQLLTSYGLRSLNPDDTHYHGNYGGNQYQRDNAYHQGTTWGWLLGTFISAHLRVYGNRTAAREFLEPMANHVCNHGIGSLSEIFDGEAPLTPRGCIAQAWTVAEVLRLWLATPNS</sequence>
<dbReference type="EMBL" id="RSCL01000004">
    <property type="protein sequence ID" value="RUT07744.1"/>
    <property type="molecule type" value="Genomic_DNA"/>
</dbReference>
<reference evidence="3" key="1">
    <citation type="submission" date="2018-12" db="EMBL/GenBank/DDBJ databases">
        <authorList>
            <person name="Will S."/>
            <person name="Neumann-Schaal M."/>
            <person name="Henke P."/>
        </authorList>
    </citation>
    <scope>NUCLEOTIDE SEQUENCE</scope>
    <source>
        <strain evidence="3">PCC 7102</strain>
    </source>
</reference>
<protein>
    <submittedName>
        <fullName evidence="3">Glycogen debranching protein</fullName>
    </submittedName>
</protein>
<dbReference type="FunFam" id="1.50.10.10:FF:000073">
    <property type="entry name" value="Glycogen debranching enzyme, hypothetical (TreX-like)"/>
    <property type="match status" value="1"/>
</dbReference>
<accession>A0A3S1CHY4</accession>
<dbReference type="InterPro" id="IPR010401">
    <property type="entry name" value="AGL/Gdb1"/>
</dbReference>
<feature type="domain" description="Glycogen debranching enzyme bacterial and archaeal type N-terminal" evidence="2">
    <location>
        <begin position="19"/>
        <end position="238"/>
    </location>
</feature>
<dbReference type="InterPro" id="IPR024742">
    <property type="entry name" value="Glycogen_debranch_N"/>
</dbReference>
<evidence type="ECO:0000259" key="1">
    <source>
        <dbReference type="Pfam" id="PF06202"/>
    </source>
</evidence>
<dbReference type="OrthoDB" id="9761875at2"/>
<evidence type="ECO:0000313" key="4">
    <source>
        <dbReference type="Proteomes" id="UP000271624"/>
    </source>
</evidence>
<dbReference type="GO" id="GO:0004134">
    <property type="term" value="F:4-alpha-glucanotransferase activity"/>
    <property type="evidence" value="ECO:0007669"/>
    <property type="project" value="InterPro"/>
</dbReference>
<dbReference type="GO" id="GO:0005980">
    <property type="term" value="P:glycogen catabolic process"/>
    <property type="evidence" value="ECO:0007669"/>
    <property type="project" value="InterPro"/>
</dbReference>
<dbReference type="RefSeq" id="WP_127080605.1">
    <property type="nucleotide sequence ID" value="NZ_RSCL01000004.1"/>
</dbReference>
<reference evidence="3" key="2">
    <citation type="journal article" date="2019" name="Genome Biol. Evol.">
        <title>Day and night: Metabolic profiles and evolutionary relationships of six axenic non-marine cyanobacteria.</title>
        <authorList>
            <person name="Will S.E."/>
            <person name="Henke P."/>
            <person name="Boedeker C."/>
            <person name="Huang S."/>
            <person name="Brinkmann H."/>
            <person name="Rohde M."/>
            <person name="Jarek M."/>
            <person name="Friedl T."/>
            <person name="Seufert S."/>
            <person name="Schumacher M."/>
            <person name="Overmann J."/>
            <person name="Neumann-Schaal M."/>
            <person name="Petersen J."/>
        </authorList>
    </citation>
    <scope>NUCLEOTIDE SEQUENCE [LARGE SCALE GENOMIC DNA]</scope>
    <source>
        <strain evidence="3">PCC 7102</strain>
    </source>
</reference>
<feature type="domain" description="Glycogen debranching enzyme C-terminal" evidence="1">
    <location>
        <begin position="290"/>
        <end position="653"/>
    </location>
</feature>
<dbReference type="PANTHER" id="PTHR10569:SF2">
    <property type="entry name" value="GLYCOGEN DEBRANCHING ENZYME"/>
    <property type="match status" value="1"/>
</dbReference>
<dbReference type="Proteomes" id="UP000271624">
    <property type="component" value="Unassembled WGS sequence"/>
</dbReference>
<dbReference type="Pfam" id="PF12439">
    <property type="entry name" value="GDE_N"/>
    <property type="match status" value="1"/>
</dbReference>
<dbReference type="NCBIfam" id="TIGR01561">
    <property type="entry name" value="gde_arch"/>
    <property type="match status" value="1"/>
</dbReference>
<comment type="caution">
    <text evidence="3">The sequence shown here is derived from an EMBL/GenBank/DDBJ whole genome shotgun (WGS) entry which is preliminary data.</text>
</comment>
<name>A0A3S1CHY4_9CYAN</name>
<dbReference type="InterPro" id="IPR006451">
    <property type="entry name" value="Glycogen_debranch_arc"/>
</dbReference>
<dbReference type="PANTHER" id="PTHR10569">
    <property type="entry name" value="GLYCOGEN DEBRANCHING ENZYME"/>
    <property type="match status" value="1"/>
</dbReference>